<dbReference type="InterPro" id="IPR040357">
    <property type="entry name" value="Vma22/CCDC115"/>
</dbReference>
<reference evidence="3" key="1">
    <citation type="journal article" date="2011" name="Genome Res.">
        <title>Phylogeny-wide analysis of social amoeba genomes highlights ancient origins for complex intercellular communication.</title>
        <authorList>
            <person name="Heidel A.J."/>
            <person name="Lawal H.M."/>
            <person name="Felder M."/>
            <person name="Schilde C."/>
            <person name="Helps N.R."/>
            <person name="Tunggal B."/>
            <person name="Rivero F."/>
            <person name="John U."/>
            <person name="Schleicher M."/>
            <person name="Eichinger L."/>
            <person name="Platzer M."/>
            <person name="Noegel A.A."/>
            <person name="Schaap P."/>
            <person name="Gloeckner G."/>
        </authorList>
    </citation>
    <scope>NUCLEOTIDE SEQUENCE [LARGE SCALE GENOMIC DNA]</scope>
    <source>
        <strain evidence="3">SH3</strain>
    </source>
</reference>
<feature type="region of interest" description="Disordered" evidence="1">
    <location>
        <begin position="95"/>
        <end position="207"/>
    </location>
</feature>
<organism evidence="2 3">
    <name type="scientific">Cavenderia fasciculata</name>
    <name type="common">Slime mold</name>
    <name type="synonym">Dictyostelium fasciculatum</name>
    <dbReference type="NCBI Taxonomy" id="261658"/>
    <lineage>
        <taxon>Eukaryota</taxon>
        <taxon>Amoebozoa</taxon>
        <taxon>Evosea</taxon>
        <taxon>Eumycetozoa</taxon>
        <taxon>Dictyostelia</taxon>
        <taxon>Acytosteliales</taxon>
        <taxon>Cavenderiaceae</taxon>
        <taxon>Cavenderia</taxon>
    </lineage>
</organism>
<dbReference type="EMBL" id="GL883014">
    <property type="protein sequence ID" value="EGG19458.1"/>
    <property type="molecule type" value="Genomic_DNA"/>
</dbReference>
<dbReference type="PANTHER" id="PTHR38746">
    <property type="entry name" value="CBM49 DOMAIN-CONTAINING PROTEIN-RELATED"/>
    <property type="match status" value="1"/>
</dbReference>
<feature type="compositionally biased region" description="Low complexity" evidence="1">
    <location>
        <begin position="98"/>
        <end position="118"/>
    </location>
</feature>
<dbReference type="STRING" id="1054147.F4PXE8"/>
<dbReference type="Proteomes" id="UP000007797">
    <property type="component" value="Unassembled WGS sequence"/>
</dbReference>
<dbReference type="Pfam" id="PF21730">
    <property type="entry name" value="Vma22_CCDC115"/>
    <property type="match status" value="1"/>
</dbReference>
<evidence type="ECO:0000313" key="3">
    <source>
        <dbReference type="Proteomes" id="UP000007797"/>
    </source>
</evidence>
<dbReference type="RefSeq" id="XP_004357752.1">
    <property type="nucleotide sequence ID" value="XM_004357695.1"/>
</dbReference>
<feature type="compositionally biased region" description="Acidic residues" evidence="1">
    <location>
        <begin position="164"/>
        <end position="185"/>
    </location>
</feature>
<sequence>MTSSNSNKETCEKLLTEYFDEYTLLTQLRSQLNDALKNGYFLITKSRNTMGLKSLGQLQYPENMKPTIKLEIPKDGYNIDNVHNEISYHEIQTDIKKNNNNNNNGNNNNNNNNNNGNNETGENESTTRRRTKFNKEPEISVDPKTGTTTMGSIERLLSSSSIDQESDSDSDSDDENNDDNSDDNENNNGNENSGEKKSTPRKPKRRTTELKANPIFWFGYLTPATLKQSQLYFKQVVIGLVLGLASASDPRCLSQLAPYFNGQKQRVQMTVVMPNGNVVFTRNDLYYFPQGHFLTNGDSFSVVTSDNEDCANSKVQPFAETKPSISFYDRSGIVLNQDGTCSMTPLWKDPSSPGFNLELQCSPSGMNYAWSNDHFFAFNFKAAGSKTGEAC</sequence>
<dbReference type="GO" id="GO:0070072">
    <property type="term" value="P:vacuolar proton-transporting V-type ATPase complex assembly"/>
    <property type="evidence" value="ECO:0007669"/>
    <property type="project" value="InterPro"/>
</dbReference>
<evidence type="ECO:0000256" key="1">
    <source>
        <dbReference type="SAM" id="MobiDB-lite"/>
    </source>
</evidence>
<evidence type="ECO:0000313" key="2">
    <source>
        <dbReference type="EMBL" id="EGG19458.1"/>
    </source>
</evidence>
<gene>
    <name evidence="2" type="ORF">DFA_00035</name>
</gene>
<keyword evidence="3" id="KW-1185">Reference proteome</keyword>
<accession>F4PXE8</accession>
<name>F4PXE8_CACFS</name>
<protein>
    <submittedName>
        <fullName evidence="2">Uncharacterized protein</fullName>
    </submittedName>
</protein>
<dbReference type="GeneID" id="14871807"/>
<proteinExistence type="predicted"/>
<dbReference type="OrthoDB" id="20575at2759"/>
<dbReference type="KEGG" id="dfa:DFA_00035"/>
<dbReference type="AlphaFoldDB" id="F4PXE8"/>